<dbReference type="Pfam" id="PF00023">
    <property type="entry name" value="Ank"/>
    <property type="match status" value="1"/>
</dbReference>
<dbReference type="PROSITE" id="PS50297">
    <property type="entry name" value="ANK_REP_REGION"/>
    <property type="match status" value="1"/>
</dbReference>
<dbReference type="InterPro" id="IPR051616">
    <property type="entry name" value="Cul2-RING_E3_ligase_SR"/>
</dbReference>
<dbReference type="InterPro" id="IPR002110">
    <property type="entry name" value="Ankyrin_rpt"/>
</dbReference>
<dbReference type="Proteomes" id="UP000223968">
    <property type="component" value="Unassembled WGS sequence"/>
</dbReference>
<dbReference type="SMART" id="SM00248">
    <property type="entry name" value="ANK"/>
    <property type="match status" value="2"/>
</dbReference>
<feature type="repeat" description="ANK" evidence="1">
    <location>
        <begin position="31"/>
        <end position="57"/>
    </location>
</feature>
<dbReference type="SUPFAM" id="SSF48403">
    <property type="entry name" value="Ankyrin repeat"/>
    <property type="match status" value="1"/>
</dbReference>
<name>A0A2B7WL14_9EURO</name>
<dbReference type="STRING" id="1447875.A0A2B7WL14"/>
<keyword evidence="3" id="KW-1185">Reference proteome</keyword>
<comment type="caution">
    <text evidence="2">The sequence shown here is derived from an EMBL/GenBank/DDBJ whole genome shotgun (WGS) entry which is preliminary data.</text>
</comment>
<reference evidence="2 3" key="1">
    <citation type="submission" date="2017-10" db="EMBL/GenBank/DDBJ databases">
        <title>Comparative genomics in systemic dimorphic fungi from Ajellomycetaceae.</title>
        <authorList>
            <person name="Munoz J.F."/>
            <person name="Mcewen J.G."/>
            <person name="Clay O.K."/>
            <person name="Cuomo C.A."/>
        </authorList>
    </citation>
    <scope>NUCLEOTIDE SEQUENCE [LARGE SCALE GENOMIC DNA]</scope>
    <source>
        <strain evidence="2 3">UAMH5409</strain>
    </source>
</reference>
<feature type="repeat" description="ANK" evidence="1">
    <location>
        <begin position="220"/>
        <end position="253"/>
    </location>
</feature>
<accession>A0A2B7WL14</accession>
<dbReference type="AlphaFoldDB" id="A0A2B7WL14"/>
<proteinExistence type="predicted"/>
<gene>
    <name evidence="2" type="ORF">AJ79_08335</name>
</gene>
<sequence>MAFPGRRTNNQLQLGKLLKIELHDLQLWTYNCGTPLHTAIIHGHLDVVKLLLFPDADPYALAPDIFGYPRDSALSLAARQGQRGIAWELWTRNGEEAIQKARASGETDTALELASMFRFGDLVKDLLSWYKWDRKTQERALLLTARRWAPDAVQALVETARFEQRTLDDALLSASSMKLLLGENGYKMMYNEAEYINYERTINVFEAGASPNSRSPDISWDANAIHIAAQKGETTRGLKALLQRGADVHVLCTDK</sequence>
<protein>
    <submittedName>
        <fullName evidence="2">Uncharacterized protein</fullName>
    </submittedName>
</protein>
<dbReference type="OrthoDB" id="539213at2759"/>
<evidence type="ECO:0000256" key="1">
    <source>
        <dbReference type="PROSITE-ProRule" id="PRU00023"/>
    </source>
</evidence>
<dbReference type="InterPro" id="IPR036770">
    <property type="entry name" value="Ankyrin_rpt-contain_sf"/>
</dbReference>
<dbReference type="Gene3D" id="1.25.40.20">
    <property type="entry name" value="Ankyrin repeat-containing domain"/>
    <property type="match status" value="1"/>
</dbReference>
<evidence type="ECO:0000313" key="3">
    <source>
        <dbReference type="Proteomes" id="UP000223968"/>
    </source>
</evidence>
<organism evidence="2 3">
    <name type="scientific">Helicocarpus griseus UAMH5409</name>
    <dbReference type="NCBI Taxonomy" id="1447875"/>
    <lineage>
        <taxon>Eukaryota</taxon>
        <taxon>Fungi</taxon>
        <taxon>Dikarya</taxon>
        <taxon>Ascomycota</taxon>
        <taxon>Pezizomycotina</taxon>
        <taxon>Eurotiomycetes</taxon>
        <taxon>Eurotiomycetidae</taxon>
        <taxon>Onygenales</taxon>
        <taxon>Ajellomycetaceae</taxon>
        <taxon>Helicocarpus</taxon>
    </lineage>
</organism>
<dbReference type="PROSITE" id="PS50088">
    <property type="entry name" value="ANK_REPEAT"/>
    <property type="match status" value="2"/>
</dbReference>
<dbReference type="PANTHER" id="PTHR46224">
    <property type="entry name" value="ANKYRIN REPEAT FAMILY PROTEIN"/>
    <property type="match status" value="1"/>
</dbReference>
<dbReference type="EMBL" id="PDNB01000192">
    <property type="protein sequence ID" value="PGH00064.1"/>
    <property type="molecule type" value="Genomic_DNA"/>
</dbReference>
<evidence type="ECO:0000313" key="2">
    <source>
        <dbReference type="EMBL" id="PGH00064.1"/>
    </source>
</evidence>
<keyword evidence="1" id="KW-0040">ANK repeat</keyword>
<dbReference type="PANTHER" id="PTHR46224:SF6">
    <property type="entry name" value="ANKYRIN REPEAT FAMILY PROTEIN"/>
    <property type="match status" value="1"/>
</dbReference>